<gene>
    <name evidence="7" type="ORF">GB2207_11183</name>
</gene>
<evidence type="ECO:0000256" key="5">
    <source>
        <dbReference type="ARBA" id="ARBA00023136"/>
    </source>
</evidence>
<keyword evidence="3 6" id="KW-0812">Transmembrane</keyword>
<feature type="transmembrane region" description="Helical" evidence="6">
    <location>
        <begin position="102"/>
        <end position="120"/>
    </location>
</feature>
<dbReference type="AlphaFoldDB" id="Q1YSN0"/>
<feature type="transmembrane region" description="Helical" evidence="6">
    <location>
        <begin position="140"/>
        <end position="163"/>
    </location>
</feature>
<keyword evidence="5 6" id="KW-0472">Membrane</keyword>
<dbReference type="EMBL" id="AAPI01000003">
    <property type="protein sequence ID" value="EAS47176.1"/>
    <property type="molecule type" value="Genomic_DNA"/>
</dbReference>
<protein>
    <submittedName>
        <fullName evidence="7">Putative transport related, membrane protein</fullName>
    </submittedName>
</protein>
<feature type="transmembrane region" description="Helical" evidence="6">
    <location>
        <begin position="38"/>
        <end position="57"/>
    </location>
</feature>
<dbReference type="GO" id="GO:0033573">
    <property type="term" value="C:high-affinity iron permease complex"/>
    <property type="evidence" value="ECO:0007669"/>
    <property type="project" value="InterPro"/>
</dbReference>
<dbReference type="Proteomes" id="UP000005555">
    <property type="component" value="Unassembled WGS sequence"/>
</dbReference>
<dbReference type="Pfam" id="PF03239">
    <property type="entry name" value="FTR1"/>
    <property type="match status" value="1"/>
</dbReference>
<keyword evidence="8" id="KW-1185">Reference proteome</keyword>
<evidence type="ECO:0000256" key="2">
    <source>
        <dbReference type="ARBA" id="ARBA00008333"/>
    </source>
</evidence>
<dbReference type="STRING" id="314287.GB2207_11183"/>
<organism evidence="7 8">
    <name type="scientific">gamma proteobacterium HTCC2207</name>
    <dbReference type="NCBI Taxonomy" id="314287"/>
    <lineage>
        <taxon>Bacteria</taxon>
        <taxon>Pseudomonadati</taxon>
        <taxon>Pseudomonadota</taxon>
        <taxon>Gammaproteobacteria</taxon>
        <taxon>Cellvibrionales</taxon>
        <taxon>Porticoccaceae</taxon>
        <taxon>SAR92 clade</taxon>
    </lineage>
</organism>
<reference evidence="7 8" key="1">
    <citation type="submission" date="2006-03" db="EMBL/GenBank/DDBJ databases">
        <authorList>
            <person name="Giovannoni S.J."/>
            <person name="Cho J.-C."/>
            <person name="Ferriera S."/>
            <person name="Johnson J."/>
            <person name="Kravitz S."/>
            <person name="Halpern A."/>
            <person name="Remington K."/>
            <person name="Beeson K."/>
            <person name="Tran B."/>
            <person name="Rogers Y.-H."/>
            <person name="Friedman R."/>
            <person name="Venter J.C."/>
        </authorList>
    </citation>
    <scope>NUCLEOTIDE SEQUENCE [LARGE SCALE GENOMIC DNA]</scope>
    <source>
        <strain evidence="7 8">HTCC2207</strain>
    </source>
</reference>
<feature type="transmembrane region" description="Helical" evidence="6">
    <location>
        <begin position="235"/>
        <end position="253"/>
    </location>
</feature>
<comment type="similarity">
    <text evidence="2">Belongs to the oxidase-dependent Fe transporter (OFeT) (TC 9.A.10.1) family.</text>
</comment>
<dbReference type="InterPro" id="IPR036259">
    <property type="entry name" value="MFS_trans_sf"/>
</dbReference>
<dbReference type="eggNOG" id="COG0672">
    <property type="taxonomic scope" value="Bacteria"/>
</dbReference>
<feature type="transmembrane region" description="Helical" evidence="6">
    <location>
        <begin position="69"/>
        <end position="90"/>
    </location>
</feature>
<dbReference type="SUPFAM" id="SSF103473">
    <property type="entry name" value="MFS general substrate transporter"/>
    <property type="match status" value="1"/>
</dbReference>
<evidence type="ECO:0000256" key="4">
    <source>
        <dbReference type="ARBA" id="ARBA00022989"/>
    </source>
</evidence>
<comment type="subcellular location">
    <subcellularLocation>
        <location evidence="1">Membrane</location>
        <topology evidence="1">Multi-pass membrane protein</topology>
    </subcellularLocation>
</comment>
<comment type="caution">
    <text evidence="7">The sequence shown here is derived from an EMBL/GenBank/DDBJ whole genome shotgun (WGS) entry which is preliminary data.</text>
</comment>
<name>Q1YSN0_9GAMM</name>
<dbReference type="OrthoDB" id="5764104at2"/>
<dbReference type="PANTHER" id="PTHR31632">
    <property type="entry name" value="IRON TRANSPORTER FTH1"/>
    <property type="match status" value="1"/>
</dbReference>
<dbReference type="HOGENOM" id="CLU_077905_1_0_6"/>
<accession>Q1YSN0</accession>
<evidence type="ECO:0000313" key="7">
    <source>
        <dbReference type="EMBL" id="EAS47176.1"/>
    </source>
</evidence>
<feature type="transmembrane region" description="Helical" evidence="6">
    <location>
        <begin position="175"/>
        <end position="196"/>
    </location>
</feature>
<evidence type="ECO:0000256" key="6">
    <source>
        <dbReference type="SAM" id="Phobius"/>
    </source>
</evidence>
<sequence>MLPNAVILILQETLEAALLIGVLLAVSTRVHDSKRWLPIALISGGCVAAILANQMGIISEWFDYAGQELLNALFQTIICLTIALAVWLTATIDPLNPQPGKVAAFSHCAIVIIFCAVVREGQEIILYLSGFMYTENFQKVLTGGALGFSIGASIGILLFYSLVDHAGRERRAACLVLLALFAGNMLSQSTLLLMQIDWLTQSPPIWNSSTLVAETSIFGQLLYALVGYEATPSPIQAAAYILGVTLVTGANFMPRYYPDKKKQQVQPVRGNDA</sequence>
<proteinExistence type="inferred from homology"/>
<keyword evidence="4 6" id="KW-1133">Transmembrane helix</keyword>
<dbReference type="PANTHER" id="PTHR31632:SF2">
    <property type="entry name" value="PLASMA MEMBRANE IRON PERMEASE"/>
    <property type="match status" value="1"/>
</dbReference>
<feature type="transmembrane region" description="Helical" evidence="6">
    <location>
        <begin position="6"/>
        <end position="26"/>
    </location>
</feature>
<dbReference type="InterPro" id="IPR004923">
    <property type="entry name" value="FTR1/Fip1/EfeU"/>
</dbReference>
<evidence type="ECO:0000256" key="1">
    <source>
        <dbReference type="ARBA" id="ARBA00004141"/>
    </source>
</evidence>
<dbReference type="GO" id="GO:0015093">
    <property type="term" value="F:ferrous iron transmembrane transporter activity"/>
    <property type="evidence" value="ECO:0007669"/>
    <property type="project" value="TreeGrafter"/>
</dbReference>
<evidence type="ECO:0000313" key="8">
    <source>
        <dbReference type="Proteomes" id="UP000005555"/>
    </source>
</evidence>
<evidence type="ECO:0000256" key="3">
    <source>
        <dbReference type="ARBA" id="ARBA00022692"/>
    </source>
</evidence>